<dbReference type="InterPro" id="IPR000891">
    <property type="entry name" value="PYR_CT"/>
</dbReference>
<dbReference type="PROSITE" id="PS50968">
    <property type="entry name" value="BIOTINYL_LIPOYL"/>
    <property type="match status" value="1"/>
</dbReference>
<dbReference type="NCBIfam" id="NF006761">
    <property type="entry name" value="PRK09282.1"/>
    <property type="match status" value="1"/>
</dbReference>
<dbReference type="InterPro" id="IPR055268">
    <property type="entry name" value="PCB-like"/>
</dbReference>
<dbReference type="PANTHER" id="PTHR43778:SF2">
    <property type="entry name" value="PYRUVATE CARBOXYLASE, MITOCHONDRIAL"/>
    <property type="match status" value="1"/>
</dbReference>
<dbReference type="NCBIfam" id="NF010643">
    <property type="entry name" value="PRK14040.1"/>
    <property type="match status" value="1"/>
</dbReference>
<dbReference type="GeneID" id="302373997"/>
<dbReference type="GO" id="GO:0006094">
    <property type="term" value="P:gluconeogenesis"/>
    <property type="evidence" value="ECO:0007669"/>
    <property type="project" value="TreeGrafter"/>
</dbReference>
<dbReference type="GO" id="GO:0006814">
    <property type="term" value="P:sodium ion transport"/>
    <property type="evidence" value="ECO:0007669"/>
    <property type="project" value="InterPro"/>
</dbReference>
<organism evidence="4 5">
    <name type="scientific">Stutzerimonas kunmingensis</name>
    <dbReference type="NCBI Taxonomy" id="1211807"/>
    <lineage>
        <taxon>Bacteria</taxon>
        <taxon>Pseudomonadati</taxon>
        <taxon>Pseudomonadota</taxon>
        <taxon>Gammaproteobacteria</taxon>
        <taxon>Pseudomonadales</taxon>
        <taxon>Pseudomonadaceae</taxon>
        <taxon>Stutzerimonas</taxon>
    </lineage>
</organism>
<name>A0A9X1N789_9GAMM</name>
<evidence type="ECO:0000259" key="3">
    <source>
        <dbReference type="PROSITE" id="PS50991"/>
    </source>
</evidence>
<dbReference type="AlphaFoldDB" id="A0A9X1N789"/>
<dbReference type="Pfam" id="PF00364">
    <property type="entry name" value="Biotin_lipoyl"/>
    <property type="match status" value="1"/>
</dbReference>
<dbReference type="Pfam" id="PF00682">
    <property type="entry name" value="HMGL-like"/>
    <property type="match status" value="1"/>
</dbReference>
<dbReference type="RefSeq" id="WP_041013466.1">
    <property type="nucleotide sequence ID" value="NZ_CP090366.1"/>
</dbReference>
<dbReference type="Gene3D" id="2.40.50.100">
    <property type="match status" value="1"/>
</dbReference>
<keyword evidence="1" id="KW-0092">Biotin</keyword>
<dbReference type="PANTHER" id="PTHR43778">
    <property type="entry name" value="PYRUVATE CARBOXYLASE"/>
    <property type="match status" value="1"/>
</dbReference>
<evidence type="ECO:0000313" key="5">
    <source>
        <dbReference type="Proteomes" id="UP001138989"/>
    </source>
</evidence>
<dbReference type="SUPFAM" id="SSF51569">
    <property type="entry name" value="Aldolase"/>
    <property type="match status" value="1"/>
</dbReference>
<dbReference type="GO" id="GO:0005737">
    <property type="term" value="C:cytoplasm"/>
    <property type="evidence" value="ECO:0007669"/>
    <property type="project" value="TreeGrafter"/>
</dbReference>
<dbReference type="Pfam" id="PF02436">
    <property type="entry name" value="PYC_OADA"/>
    <property type="match status" value="1"/>
</dbReference>
<dbReference type="NCBIfam" id="TIGR01108">
    <property type="entry name" value="oadA"/>
    <property type="match status" value="1"/>
</dbReference>
<dbReference type="EMBL" id="JAINWF010000017">
    <property type="protein sequence ID" value="MCD1610278.1"/>
    <property type="molecule type" value="Genomic_DNA"/>
</dbReference>
<proteinExistence type="predicted"/>
<evidence type="ECO:0000256" key="1">
    <source>
        <dbReference type="ARBA" id="ARBA00023267"/>
    </source>
</evidence>
<sequence length="594" mass="63823">MTIAKQPLGITDVVLRDAHQSILATRVRLEDMLPIAAKLDQVGFWSVESWGGATFDACIRYLGEDPWERIRELKKAMPNTRQQMLLRGQNLLGYRHYADDVVEKFVERAAVNGVDVFRVFDAMNDPRNLETALRAVKQQGKHAQGTISYTTSPVHTLEMWVDLAKQIEDMGADSVAIKDMAGILTPYMAFELVSRLKSSLAIPIHMQCHATAGLSTAAILKAVEAGIDNVDTAISSLSMTYGHSPTESVVAIFQGTERDTGLNLELLEEIAAYFREVRKKYAKFEGTLRGVDSRILVAQVPGGMLTNMEGQLKEQGALDKFDDVLAEIPRVREDLGFIPLVTPTSQIVGTQAVINVLMGERYKSITKETAGVLKGEYGAAPAPFNSELQARVLEGAEVITCRPADLLQPEMDRLTAELKGIAKEKGIKLATDSIDDVLTYALFPQIGLKFLENRGNPSAFEPAPTGGDLPPREAGKPEVYTVEVNGKSFVVQVSDGGDIEGIKPLGAGGGATSAVAGSAAVPASGETQAAPLAGNIFKVLVQPGQLVQEGDLVMILEAMKMETEIRAFKAGTVASVSVKVGDAVSVGDSLLSIG</sequence>
<feature type="domain" description="Lipoyl-binding" evidence="2">
    <location>
        <begin position="518"/>
        <end position="594"/>
    </location>
</feature>
<dbReference type="InterPro" id="IPR013785">
    <property type="entry name" value="Aldolase_TIM"/>
</dbReference>
<dbReference type="GO" id="GO:0008948">
    <property type="term" value="F:oxaloacetate decarboxylase activity"/>
    <property type="evidence" value="ECO:0007669"/>
    <property type="project" value="InterPro"/>
</dbReference>
<gene>
    <name evidence="4" type="primary">oadA</name>
    <name evidence="4" type="ORF">K7H17_20715</name>
</gene>
<dbReference type="SUPFAM" id="SSF89000">
    <property type="entry name" value="post-HMGL domain-like"/>
    <property type="match status" value="1"/>
</dbReference>
<dbReference type="InterPro" id="IPR001882">
    <property type="entry name" value="Biotin_BS"/>
</dbReference>
<dbReference type="InterPro" id="IPR011053">
    <property type="entry name" value="Single_hybrid_motif"/>
</dbReference>
<protein>
    <submittedName>
        <fullName evidence="4">Sodium-extruding oxaloacetate decarboxylase subunit alpha</fullName>
    </submittedName>
</protein>
<dbReference type="Proteomes" id="UP001138989">
    <property type="component" value="Unassembled WGS sequence"/>
</dbReference>
<dbReference type="InterPro" id="IPR003379">
    <property type="entry name" value="Carboxylase_cons_dom"/>
</dbReference>
<evidence type="ECO:0000259" key="2">
    <source>
        <dbReference type="PROSITE" id="PS50968"/>
    </source>
</evidence>
<dbReference type="CDD" id="cd06850">
    <property type="entry name" value="biotinyl_domain"/>
    <property type="match status" value="1"/>
</dbReference>
<keyword evidence="5" id="KW-1185">Reference proteome</keyword>
<reference evidence="4" key="1">
    <citation type="submission" date="2021-08" db="EMBL/GenBank/DDBJ databases">
        <title>Isolation and characterization of neutrophilic mixotrophic iron-oxidizing bacteria from deep-sea hydrothermal vents.</title>
        <authorList>
            <person name="He Y."/>
        </authorList>
    </citation>
    <scope>NUCLEOTIDE SEQUENCE</scope>
    <source>
        <strain evidence="4">IOP_13</strain>
    </source>
</reference>
<dbReference type="PROSITE" id="PS00188">
    <property type="entry name" value="BIOTIN"/>
    <property type="match status" value="1"/>
</dbReference>
<dbReference type="FunFam" id="2.40.50.100:FF:000003">
    <property type="entry name" value="Acetyl-CoA carboxylase biotin carboxyl carrier protein"/>
    <property type="match status" value="1"/>
</dbReference>
<dbReference type="GO" id="GO:0004736">
    <property type="term" value="F:pyruvate carboxylase activity"/>
    <property type="evidence" value="ECO:0007669"/>
    <property type="project" value="UniProtKB-ARBA"/>
</dbReference>
<accession>A0A9X1N789</accession>
<dbReference type="InterPro" id="IPR000089">
    <property type="entry name" value="Biotin_lipoyl"/>
</dbReference>
<dbReference type="PROSITE" id="PS50991">
    <property type="entry name" value="PYR_CT"/>
    <property type="match status" value="1"/>
</dbReference>
<dbReference type="CDD" id="cd07937">
    <property type="entry name" value="DRE_TIM_PC_TC_5S"/>
    <property type="match status" value="1"/>
</dbReference>
<dbReference type="SUPFAM" id="SSF51230">
    <property type="entry name" value="Single hybrid motif"/>
    <property type="match status" value="1"/>
</dbReference>
<dbReference type="InterPro" id="IPR005776">
    <property type="entry name" value="OadA"/>
</dbReference>
<evidence type="ECO:0000313" key="4">
    <source>
        <dbReference type="EMBL" id="MCD1610278.1"/>
    </source>
</evidence>
<feature type="domain" description="Pyruvate carboxyltransferase" evidence="3">
    <location>
        <begin position="8"/>
        <end position="268"/>
    </location>
</feature>
<comment type="caution">
    <text evidence="4">The sequence shown here is derived from an EMBL/GenBank/DDBJ whole genome shotgun (WGS) entry which is preliminary data.</text>
</comment>
<dbReference type="Gene3D" id="3.20.20.70">
    <property type="entry name" value="Aldolase class I"/>
    <property type="match status" value="1"/>
</dbReference>